<reference evidence="1" key="1">
    <citation type="submission" date="2023-08" db="EMBL/GenBank/DDBJ databases">
        <title>A de novo genome assembly of Solanum verrucosum Schlechtendal, a Mexican diploid species geographically isolated from the other diploid A-genome species in potato relatives.</title>
        <authorList>
            <person name="Hosaka K."/>
        </authorList>
    </citation>
    <scope>NUCLEOTIDE SEQUENCE</scope>
    <source>
        <tissue evidence="1">Young leaves</tissue>
    </source>
</reference>
<evidence type="ECO:0000313" key="2">
    <source>
        <dbReference type="Proteomes" id="UP001234989"/>
    </source>
</evidence>
<sequence>MKRDKADFVAKCPNCQ</sequence>
<proteinExistence type="predicted"/>
<gene>
    <name evidence="1" type="ORF">MTR67_002681</name>
</gene>
<dbReference type="Proteomes" id="UP001234989">
    <property type="component" value="Chromosome 1"/>
</dbReference>
<dbReference type="EMBL" id="CP133612">
    <property type="protein sequence ID" value="WMV09296.1"/>
    <property type="molecule type" value="Genomic_DNA"/>
</dbReference>
<dbReference type="AlphaFoldDB" id="A0AAF0PV99"/>
<name>A0AAF0PV99_SOLVR</name>
<protein>
    <submittedName>
        <fullName evidence="1">Uncharacterized protein</fullName>
    </submittedName>
</protein>
<accession>A0AAF0PV99</accession>
<evidence type="ECO:0000313" key="1">
    <source>
        <dbReference type="EMBL" id="WMV09296.1"/>
    </source>
</evidence>
<organism evidence="1 2">
    <name type="scientific">Solanum verrucosum</name>
    <dbReference type="NCBI Taxonomy" id="315347"/>
    <lineage>
        <taxon>Eukaryota</taxon>
        <taxon>Viridiplantae</taxon>
        <taxon>Streptophyta</taxon>
        <taxon>Embryophyta</taxon>
        <taxon>Tracheophyta</taxon>
        <taxon>Spermatophyta</taxon>
        <taxon>Magnoliopsida</taxon>
        <taxon>eudicotyledons</taxon>
        <taxon>Gunneridae</taxon>
        <taxon>Pentapetalae</taxon>
        <taxon>asterids</taxon>
        <taxon>lamiids</taxon>
        <taxon>Solanales</taxon>
        <taxon>Solanaceae</taxon>
        <taxon>Solanoideae</taxon>
        <taxon>Solaneae</taxon>
        <taxon>Solanum</taxon>
    </lineage>
</organism>
<keyword evidence="2" id="KW-1185">Reference proteome</keyword>